<proteinExistence type="predicted"/>
<reference evidence="1 2" key="1">
    <citation type="journal article" date="2019" name="Int. J. Syst. Evol. Microbiol.">
        <title>Rufibacter sediminis sp. nov., isolated from freshwater lake sediment.</title>
        <authorList>
            <person name="Qu J.H."/>
            <person name="Zhang L.J."/>
            <person name="Fu Y.H."/>
            <person name="Li H.F."/>
        </authorList>
    </citation>
    <scope>NUCLEOTIDE SEQUENCE [LARGE SCALE GENOMIC DNA]</scope>
    <source>
        <strain evidence="1 2">H-1</strain>
    </source>
</reference>
<dbReference type="Proteomes" id="UP000659698">
    <property type="component" value="Unassembled WGS sequence"/>
</dbReference>
<sequence>MTKYLFSMLAFLFASTTDGYCQDGFIEWDKHYKEVNLSGVLQNEKKYADSIETTLGVNSYYTRTDKYRFNATFLGEKRKMNPQVLGSMKNVFKLFSGSSTQLDGLVENEFLFQTGDVQFWAPVQKQLEKPLNKEIKKGQEVYLYCLFLNEHSSKGLFNTLLVSEFKKE</sequence>
<gene>
    <name evidence="1" type="ORF">H7U12_21320</name>
</gene>
<dbReference type="RefSeq" id="WP_186641946.1">
    <property type="nucleotide sequence ID" value="NZ_JACOAF010000058.1"/>
</dbReference>
<evidence type="ECO:0000313" key="1">
    <source>
        <dbReference type="EMBL" id="MBC3542238.1"/>
    </source>
</evidence>
<accession>A0ABR6VYD0</accession>
<organism evidence="1 2">
    <name type="scientific">Rufibacter sediminis</name>
    <dbReference type="NCBI Taxonomy" id="2762756"/>
    <lineage>
        <taxon>Bacteria</taxon>
        <taxon>Pseudomonadati</taxon>
        <taxon>Bacteroidota</taxon>
        <taxon>Cytophagia</taxon>
        <taxon>Cytophagales</taxon>
        <taxon>Hymenobacteraceae</taxon>
        <taxon>Rufibacter</taxon>
    </lineage>
</organism>
<comment type="caution">
    <text evidence="1">The sequence shown here is derived from an EMBL/GenBank/DDBJ whole genome shotgun (WGS) entry which is preliminary data.</text>
</comment>
<keyword evidence="2" id="KW-1185">Reference proteome</keyword>
<evidence type="ECO:0000313" key="2">
    <source>
        <dbReference type="Proteomes" id="UP000659698"/>
    </source>
</evidence>
<dbReference type="EMBL" id="JACOAF010000058">
    <property type="protein sequence ID" value="MBC3542238.1"/>
    <property type="molecule type" value="Genomic_DNA"/>
</dbReference>
<protein>
    <submittedName>
        <fullName evidence="1">Uncharacterized protein</fullName>
    </submittedName>
</protein>
<name>A0ABR6VYD0_9BACT</name>